<sequence>QDLDPQRVIQHFETELLAFTRQSREVTVLGFGKAAIKMFQGVSGVLGKKIAKAAIIIPEDESPHPIDKVDILHGTHPYPTRMSEESSRRLIEIAQDSTGSDLIFLVSGGGSAIFEVPADPFTIEQISTVSKCMMNNGADINELNCVRFAMSDVKGGKLAAKFRDRRILALYISDVPYDDLAYIASGPLVSAGGHCDPAKVLLNTGCSGILGDNVTLSYSEPVIPKDLRNLLVLRNYDFVSLISNLLRSDGCDVVDLGSNMRGDVSLFVQELISILRSTARIRNRGFWFVGGGETTVIVHGNGKGGRSQAAALHLLRSMRSDEDFIFLAAGTDGIDGQSPAMGAIVDSEVRSRVGNEEIDLYLRNDDSYTLLSRTGCSIMTGRTGNNVSDIFFGYYSPPQPGRAD</sequence>
<dbReference type="Gene3D" id="3.40.1480.10">
    <property type="entry name" value="MOFRL domain"/>
    <property type="match status" value="1"/>
</dbReference>
<reference evidence="3" key="2">
    <citation type="journal article" date="2014" name="ISME J.">
        <title>Microbial stratification in low pH oxic and suboxic macroscopic growths along an acid mine drainage.</title>
        <authorList>
            <person name="Mendez-Garcia C."/>
            <person name="Mesa V."/>
            <person name="Sprenger R.R."/>
            <person name="Richter M."/>
            <person name="Diez M.S."/>
            <person name="Solano J."/>
            <person name="Bargiela R."/>
            <person name="Golyshina O.V."/>
            <person name="Manteca A."/>
            <person name="Ramos J.L."/>
            <person name="Gallego J.R."/>
            <person name="Llorente I."/>
            <person name="Martins Dos Santos V.A."/>
            <person name="Jensen O.N."/>
            <person name="Pelaez A.I."/>
            <person name="Sanchez J."/>
            <person name="Ferrer M."/>
        </authorList>
    </citation>
    <scope>NUCLEOTIDE SEQUENCE</scope>
</reference>
<feature type="domain" description="MOFRL-associated" evidence="2">
    <location>
        <begin position="20"/>
        <end position="196"/>
    </location>
</feature>
<dbReference type="Gene3D" id="3.40.50.10180">
    <property type="entry name" value="Glycerate kinase, MOFRL-like N-terminal domain"/>
    <property type="match status" value="1"/>
</dbReference>
<dbReference type="InterPro" id="IPR038614">
    <property type="entry name" value="GK_N_sf"/>
</dbReference>
<feature type="non-terminal residue" evidence="3">
    <location>
        <position position="1"/>
    </location>
</feature>
<dbReference type="GO" id="GO:0008887">
    <property type="term" value="F:glycerate kinase activity"/>
    <property type="evidence" value="ECO:0007669"/>
    <property type="project" value="InterPro"/>
</dbReference>
<gene>
    <name evidence="3" type="ORF">B1B_16192</name>
</gene>
<dbReference type="PANTHER" id="PTHR12227:SF0">
    <property type="entry name" value="GLYCERATE KINASE"/>
    <property type="match status" value="1"/>
</dbReference>
<protein>
    <submittedName>
        <fullName evidence="3">Glycerate kinase</fullName>
    </submittedName>
</protein>
<dbReference type="AlphaFoldDB" id="T0YZK0"/>
<dbReference type="InterPro" id="IPR039760">
    <property type="entry name" value="MOFRL_protein"/>
</dbReference>
<evidence type="ECO:0000259" key="1">
    <source>
        <dbReference type="Pfam" id="PF05161"/>
    </source>
</evidence>
<dbReference type="Pfam" id="PF05161">
    <property type="entry name" value="MOFRL"/>
    <property type="match status" value="1"/>
</dbReference>
<evidence type="ECO:0000259" key="2">
    <source>
        <dbReference type="Pfam" id="PF13660"/>
    </source>
</evidence>
<dbReference type="SUPFAM" id="SSF82544">
    <property type="entry name" value="GckA/TtuD-like"/>
    <property type="match status" value="1"/>
</dbReference>
<feature type="domain" description="MOFRL" evidence="1">
    <location>
        <begin position="288"/>
        <end position="389"/>
    </location>
</feature>
<dbReference type="InterPro" id="IPR007835">
    <property type="entry name" value="MOFRL"/>
</dbReference>
<keyword evidence="3" id="KW-0418">Kinase</keyword>
<keyword evidence="3" id="KW-0808">Transferase</keyword>
<evidence type="ECO:0000313" key="3">
    <source>
        <dbReference type="EMBL" id="EQD37382.1"/>
    </source>
</evidence>
<dbReference type="PANTHER" id="PTHR12227">
    <property type="entry name" value="GLYCERATE KINASE"/>
    <property type="match status" value="1"/>
</dbReference>
<proteinExistence type="predicted"/>
<dbReference type="InterPro" id="IPR025286">
    <property type="entry name" value="MOFRL_assoc_dom"/>
</dbReference>
<dbReference type="GO" id="GO:0005737">
    <property type="term" value="C:cytoplasm"/>
    <property type="evidence" value="ECO:0007669"/>
    <property type="project" value="TreeGrafter"/>
</dbReference>
<dbReference type="EMBL" id="AUZY01010766">
    <property type="protein sequence ID" value="EQD37382.1"/>
    <property type="molecule type" value="Genomic_DNA"/>
</dbReference>
<name>T0YZK0_9ZZZZ</name>
<reference evidence="3" key="1">
    <citation type="submission" date="2013-08" db="EMBL/GenBank/DDBJ databases">
        <authorList>
            <person name="Mendez C."/>
            <person name="Richter M."/>
            <person name="Ferrer M."/>
            <person name="Sanchez J."/>
        </authorList>
    </citation>
    <scope>NUCLEOTIDE SEQUENCE</scope>
</reference>
<dbReference type="Pfam" id="PF13660">
    <property type="entry name" value="DUF4147"/>
    <property type="match status" value="1"/>
</dbReference>
<accession>T0YZK0</accession>
<dbReference type="InterPro" id="IPR037035">
    <property type="entry name" value="GK-like_C_sf"/>
</dbReference>
<organism evidence="3">
    <name type="scientific">mine drainage metagenome</name>
    <dbReference type="NCBI Taxonomy" id="410659"/>
    <lineage>
        <taxon>unclassified sequences</taxon>
        <taxon>metagenomes</taxon>
        <taxon>ecological metagenomes</taxon>
    </lineage>
</organism>
<comment type="caution">
    <text evidence="3">The sequence shown here is derived from an EMBL/GenBank/DDBJ whole genome shotgun (WGS) entry which is preliminary data.</text>
</comment>